<protein>
    <recommendedName>
        <fullName evidence="3">Catalytic LigB subunit of aromatic ring-opening dioxygenase</fullName>
    </recommendedName>
</protein>
<feature type="non-terminal residue" evidence="1">
    <location>
        <position position="186"/>
    </location>
</feature>
<gene>
    <name evidence="1" type="ORF">BLA60_41310</name>
</gene>
<proteinExistence type="predicted"/>
<accession>A0A7Z0WFK0</accession>
<dbReference type="OrthoDB" id="4543339at2"/>
<sequence length="186" mass="19092">MIVRAAVVAHPPLLVPELVSGDDPDARRVREAAVEVAVELAAVAPRWLAVGADPTGPREVDRHRTGTFAGFGVDVPVVLTKGAGGVPDPAMPLPALVAGWLRERVGATEVTVRLVPPDLPTEDCRALGERLGAGDDPVGLLVLGDGSHRHGERAVGRPDPRAGAFDDAVHAAPADAAPAALLALDP</sequence>
<name>A0A7Z0WFK0_9PSEU</name>
<dbReference type="AlphaFoldDB" id="A0A7Z0WFK0"/>
<evidence type="ECO:0008006" key="3">
    <source>
        <dbReference type="Google" id="ProtNLM"/>
    </source>
</evidence>
<evidence type="ECO:0000313" key="2">
    <source>
        <dbReference type="Proteomes" id="UP000185696"/>
    </source>
</evidence>
<dbReference type="EMBL" id="MSIF01000048">
    <property type="protein sequence ID" value="OLF04315.1"/>
    <property type="molecule type" value="Genomic_DNA"/>
</dbReference>
<organism evidence="1 2">
    <name type="scientific">Actinophytocola xinjiangensis</name>
    <dbReference type="NCBI Taxonomy" id="485602"/>
    <lineage>
        <taxon>Bacteria</taxon>
        <taxon>Bacillati</taxon>
        <taxon>Actinomycetota</taxon>
        <taxon>Actinomycetes</taxon>
        <taxon>Pseudonocardiales</taxon>
        <taxon>Pseudonocardiaceae</taxon>
    </lineage>
</organism>
<dbReference type="Proteomes" id="UP000185696">
    <property type="component" value="Unassembled WGS sequence"/>
</dbReference>
<dbReference type="Gene3D" id="3.40.830.10">
    <property type="entry name" value="LigB-like"/>
    <property type="match status" value="1"/>
</dbReference>
<keyword evidence="2" id="KW-1185">Reference proteome</keyword>
<evidence type="ECO:0000313" key="1">
    <source>
        <dbReference type="EMBL" id="OLF04315.1"/>
    </source>
</evidence>
<dbReference type="RefSeq" id="WP_075138567.1">
    <property type="nucleotide sequence ID" value="NZ_MSIF01000048.1"/>
</dbReference>
<comment type="caution">
    <text evidence="1">The sequence shown here is derived from an EMBL/GenBank/DDBJ whole genome shotgun (WGS) entry which is preliminary data.</text>
</comment>
<reference evidence="1 2" key="1">
    <citation type="submission" date="2016-12" db="EMBL/GenBank/DDBJ databases">
        <title>The draft genome sequence of Actinophytocola xinjiangensis.</title>
        <authorList>
            <person name="Wang W."/>
            <person name="Yuan L."/>
        </authorList>
    </citation>
    <scope>NUCLEOTIDE SEQUENCE [LARGE SCALE GENOMIC DNA]</scope>
    <source>
        <strain evidence="1 2">CGMCC 4.4663</strain>
    </source>
</reference>